<evidence type="ECO:0000313" key="2">
    <source>
        <dbReference type="Proteomes" id="UP000029647"/>
    </source>
</evidence>
<comment type="caution">
    <text evidence="1">The sequence shown here is derived from an EMBL/GenBank/DDBJ whole genome shotgun (WGS) entry which is preliminary data.</text>
</comment>
<organism evidence="1 2">
    <name type="scientific">Nonlabens ulvanivorans</name>
    <name type="common">Persicivirga ulvanivorans</name>
    <dbReference type="NCBI Taxonomy" id="906888"/>
    <lineage>
        <taxon>Bacteria</taxon>
        <taxon>Pseudomonadati</taxon>
        <taxon>Bacteroidota</taxon>
        <taxon>Flavobacteriia</taxon>
        <taxon>Flavobacteriales</taxon>
        <taxon>Flavobacteriaceae</taxon>
        <taxon>Nonlabens</taxon>
    </lineage>
</organism>
<accession>A0A090X2B3</accession>
<sequence length="496" mass="57725">MGLEILFNKTDNFHENVQFDRVALHLVPFFEEQGWHGLLIGNPVSEDYPRFRADAILFYSNGLIIIDFKDYRGEIVMPPKDDDFRTEEWFNNTLTGDRIKIEAGNNHTNPYKQLDRYRGVMKSIIRDDKLLRYVIDENKVCALNIFSGPITLNRETSRAVPYYQLKSELDLHSFLNQYASQNKYEEPIADRFKVLFPAEKWKGDLSIDPDTYYARSDIKHQQIDENILPALEEFYNTDDSSILVLESMDQRLRDDWMKMVNTYALENGSSETDIWCHSSRIARKVNLRTQFDVFSLYAVLYTGNVKSAKKEEEDSITDDENSTDESELSQSVIGFKCDNDIDENATIIIPEAHLVSRSLHQSDLMKFGTGRLLEDLIQFLRLDQTNRKVIFIGDPYMLSYGKVEDCALNVDTLNEVFPDGNIISYRHIPEKKENDIALLSTRKALGNSIDQKYYNRLNYEYDASFLLAEHNDGLNYIREWFSSPLKNEPKHAVLFF</sequence>
<name>A0A090X2B3_NONUL</name>
<dbReference type="AlphaFoldDB" id="A0A090X2B3"/>
<gene>
    <name evidence="1" type="ORF">JCM19275_3172</name>
</gene>
<evidence type="ECO:0000313" key="1">
    <source>
        <dbReference type="EMBL" id="GAL74317.1"/>
    </source>
</evidence>
<proteinExistence type="predicted"/>
<dbReference type="EMBL" id="BBNT01000002">
    <property type="protein sequence ID" value="GAL74317.1"/>
    <property type="molecule type" value="Genomic_DNA"/>
</dbReference>
<dbReference type="Proteomes" id="UP000029647">
    <property type="component" value="Unassembled WGS sequence"/>
</dbReference>
<protein>
    <submittedName>
        <fullName evidence="1">ATP-dependent exoDNAse</fullName>
    </submittedName>
</protein>
<reference evidence="1 2" key="1">
    <citation type="journal article" date="2014" name="Genome Announc.">
        <title>Draft Genome Sequences of Marine Flavobacterium Nonlabens Strains NR17, NR24, NR27, NR32, NR33, and Ara13.</title>
        <authorList>
            <person name="Nakanishi M."/>
            <person name="Meirelles P."/>
            <person name="Suzuki R."/>
            <person name="Takatani N."/>
            <person name="Mino S."/>
            <person name="Suda W."/>
            <person name="Oshima K."/>
            <person name="Hattori M."/>
            <person name="Ohkuma M."/>
            <person name="Hosokawa M."/>
            <person name="Miyashita K."/>
            <person name="Thompson F.L."/>
            <person name="Niwa A."/>
            <person name="Sawabe T."/>
            <person name="Sawabe T."/>
        </authorList>
    </citation>
    <scope>NUCLEOTIDE SEQUENCE [LARGE SCALE GENOMIC DNA]</scope>
    <source>
        <strain evidence="2">JCM19275</strain>
    </source>
</reference>